<proteinExistence type="predicted"/>
<keyword evidence="3" id="KW-1185">Reference proteome</keyword>
<keyword evidence="2" id="KW-0645">Protease</keyword>
<dbReference type="EMBL" id="CP060394">
    <property type="protein sequence ID" value="QNI33367.1"/>
    <property type="molecule type" value="Genomic_DNA"/>
</dbReference>
<dbReference type="SMART" id="SM00028">
    <property type="entry name" value="TPR"/>
    <property type="match status" value="3"/>
</dbReference>
<dbReference type="AlphaFoldDB" id="A0A7G8BLE7"/>
<dbReference type="SUPFAM" id="SSF48452">
    <property type="entry name" value="TPR-like"/>
    <property type="match status" value="1"/>
</dbReference>
<protein>
    <submittedName>
        <fullName evidence="2">Carboxypeptidase regulatory-like domain-containing protein</fullName>
    </submittedName>
</protein>
<keyword evidence="1" id="KW-0732">Signal</keyword>
<dbReference type="RefSeq" id="WP_186744737.1">
    <property type="nucleotide sequence ID" value="NZ_CP060394.1"/>
</dbReference>
<name>A0A7G8BLE7_9BACT</name>
<accession>A0A7G8BLE7</accession>
<feature type="signal peptide" evidence="1">
    <location>
        <begin position="1"/>
        <end position="25"/>
    </location>
</feature>
<feature type="chain" id="PRO_5028830077" evidence="1">
    <location>
        <begin position="26"/>
        <end position="368"/>
    </location>
</feature>
<evidence type="ECO:0000256" key="1">
    <source>
        <dbReference type="SAM" id="SignalP"/>
    </source>
</evidence>
<dbReference type="KEGG" id="adin:H7849_05245"/>
<sequence>MRKTKLWMTLAIAAFVSALLTPAFAQEPTGKIHGHIQDPAGVAVADGIVTLSTDGGKTAKYTFNSDASGDYKGDNIAPGTYTLSLRRPDTPADKVLDQFPEVKITAGGDTAQDFDMTRQEYLSKLTPDQRKALEELKTKNATAMKENAVIKNLNADLIKARDDNKNKNFAEAEQLMQRDTQAKPDAAVLWLELGVAQAGQKKNSDAETSLKKAVELDSQSKKPNPEIEAGANNALGEVLANEGKAPDAQAAYDSAAKINPTQAAMYYTNEAIIMDRAGQVDGTVTAADKAIAADPNKPIPYYLKGKALINKATVDQKTGKIVLPPGCADAYQKYLELAPDGQFAPEVKSVLQESGETIKSTYKAGKKS</sequence>
<dbReference type="InterPro" id="IPR013784">
    <property type="entry name" value="Carb-bd-like_fold"/>
</dbReference>
<dbReference type="Gene3D" id="2.60.40.1120">
    <property type="entry name" value="Carboxypeptidase-like, regulatory domain"/>
    <property type="match status" value="1"/>
</dbReference>
<dbReference type="InterPro" id="IPR011990">
    <property type="entry name" value="TPR-like_helical_dom_sf"/>
</dbReference>
<evidence type="ECO:0000313" key="2">
    <source>
        <dbReference type="EMBL" id="QNI33367.1"/>
    </source>
</evidence>
<dbReference type="InterPro" id="IPR019734">
    <property type="entry name" value="TPR_rpt"/>
</dbReference>
<dbReference type="Pfam" id="PF13620">
    <property type="entry name" value="CarboxypepD_reg"/>
    <property type="match status" value="1"/>
</dbReference>
<dbReference type="GO" id="GO:0030246">
    <property type="term" value="F:carbohydrate binding"/>
    <property type="evidence" value="ECO:0007669"/>
    <property type="project" value="InterPro"/>
</dbReference>
<dbReference type="GO" id="GO:0004180">
    <property type="term" value="F:carboxypeptidase activity"/>
    <property type="evidence" value="ECO:0007669"/>
    <property type="project" value="UniProtKB-KW"/>
</dbReference>
<keyword evidence="2" id="KW-0378">Hydrolase</keyword>
<organism evidence="2 3">
    <name type="scientific">Alloacidobacterium dinghuense</name>
    <dbReference type="NCBI Taxonomy" id="2763107"/>
    <lineage>
        <taxon>Bacteria</taxon>
        <taxon>Pseudomonadati</taxon>
        <taxon>Acidobacteriota</taxon>
        <taxon>Terriglobia</taxon>
        <taxon>Terriglobales</taxon>
        <taxon>Acidobacteriaceae</taxon>
        <taxon>Alloacidobacterium</taxon>
    </lineage>
</organism>
<keyword evidence="2" id="KW-0121">Carboxypeptidase</keyword>
<gene>
    <name evidence="2" type="ORF">H7849_05245</name>
</gene>
<reference evidence="2 3" key="1">
    <citation type="submission" date="2020-08" db="EMBL/GenBank/DDBJ databases">
        <title>Edaphobacter telluris sp. nov. and Acidobacterium dinghuensis sp. nov., two acidobacteria isolated from forest soil.</title>
        <authorList>
            <person name="Fu J."/>
            <person name="Qiu L."/>
        </authorList>
    </citation>
    <scope>NUCLEOTIDE SEQUENCE [LARGE SCALE GENOMIC DNA]</scope>
    <source>
        <strain evidence="2">4Y35</strain>
    </source>
</reference>
<dbReference type="Proteomes" id="UP000515312">
    <property type="component" value="Chromosome"/>
</dbReference>
<dbReference type="Gene3D" id="1.25.40.10">
    <property type="entry name" value="Tetratricopeptide repeat domain"/>
    <property type="match status" value="2"/>
</dbReference>
<dbReference type="SUPFAM" id="SSF49452">
    <property type="entry name" value="Starch-binding domain-like"/>
    <property type="match status" value="1"/>
</dbReference>
<evidence type="ECO:0000313" key="3">
    <source>
        <dbReference type="Proteomes" id="UP000515312"/>
    </source>
</evidence>